<proteinExistence type="predicted"/>
<evidence type="ECO:0000313" key="7">
    <source>
        <dbReference type="EMBL" id="CAF5119429.1"/>
    </source>
</evidence>
<dbReference type="Proteomes" id="UP000663824">
    <property type="component" value="Unassembled WGS sequence"/>
</dbReference>
<evidence type="ECO:0000256" key="1">
    <source>
        <dbReference type="SAM" id="MobiDB-lite"/>
    </source>
</evidence>
<comment type="caution">
    <text evidence="6">The sequence shown here is derived from an EMBL/GenBank/DDBJ whole genome shotgun (WGS) entry which is preliminary data.</text>
</comment>
<organism evidence="6 10">
    <name type="scientific">Rotaria magnacalcarata</name>
    <dbReference type="NCBI Taxonomy" id="392030"/>
    <lineage>
        <taxon>Eukaryota</taxon>
        <taxon>Metazoa</taxon>
        <taxon>Spiralia</taxon>
        <taxon>Gnathifera</taxon>
        <taxon>Rotifera</taxon>
        <taxon>Eurotatoria</taxon>
        <taxon>Bdelloidea</taxon>
        <taxon>Philodinida</taxon>
        <taxon>Philodinidae</taxon>
        <taxon>Rotaria</taxon>
    </lineage>
</organism>
<protein>
    <submittedName>
        <fullName evidence="6">Uncharacterized protein</fullName>
    </submittedName>
</protein>
<evidence type="ECO:0000313" key="8">
    <source>
        <dbReference type="EMBL" id="CAF5198437.1"/>
    </source>
</evidence>
<name>A0A820CJT3_9BILA</name>
<dbReference type="Proteomes" id="UP000676336">
    <property type="component" value="Unassembled WGS sequence"/>
</dbReference>
<gene>
    <name evidence="7" type="ORF">BYL167_LOCUS66849</name>
    <name evidence="2" type="ORF">CJN711_LOCUS23370</name>
    <name evidence="9" type="ORF">GIL414_LOCUS76292</name>
    <name evidence="3" type="ORF">KQP761_LOCUS13212</name>
    <name evidence="5" type="ORF">MBJ925_LOCUS34078</name>
    <name evidence="6" type="ORF">OVN521_LOCUS27190</name>
    <name evidence="8" type="ORF">SMN809_LOCUS74803</name>
    <name evidence="4" type="ORF">WKI299_LOCUS31045</name>
</gene>
<dbReference type="EMBL" id="CAJOBH010244187">
    <property type="protein sequence ID" value="CAF5119429.1"/>
    <property type="molecule type" value="Genomic_DNA"/>
</dbReference>
<keyword evidence="10" id="KW-1185">Reference proteome</keyword>
<dbReference type="EMBL" id="CAJNRE010018725">
    <property type="protein sequence ID" value="CAF2175919.1"/>
    <property type="molecule type" value="Genomic_DNA"/>
</dbReference>
<evidence type="ECO:0000313" key="10">
    <source>
        <dbReference type="Proteomes" id="UP000663866"/>
    </source>
</evidence>
<dbReference type="Proteomes" id="UP000663834">
    <property type="component" value="Unassembled WGS sequence"/>
</dbReference>
<accession>A0A820CJT3</accession>
<dbReference type="EMBL" id="CAJOBJ010345004">
    <property type="protein sequence ID" value="CAF5200219.1"/>
    <property type="molecule type" value="Genomic_DNA"/>
</dbReference>
<evidence type="ECO:0000313" key="3">
    <source>
        <dbReference type="EMBL" id="CAF1474311.1"/>
    </source>
</evidence>
<reference evidence="6" key="1">
    <citation type="submission" date="2021-02" db="EMBL/GenBank/DDBJ databases">
        <authorList>
            <person name="Nowell W R."/>
        </authorList>
    </citation>
    <scope>NUCLEOTIDE SEQUENCE</scope>
</reference>
<feature type="compositionally biased region" description="Polar residues" evidence="1">
    <location>
        <begin position="82"/>
        <end position="95"/>
    </location>
</feature>
<feature type="region of interest" description="Disordered" evidence="1">
    <location>
        <begin position="23"/>
        <end position="95"/>
    </location>
</feature>
<dbReference type="Proteomes" id="UP000681967">
    <property type="component" value="Unassembled WGS sequence"/>
</dbReference>
<dbReference type="Proteomes" id="UP000663866">
    <property type="component" value="Unassembled WGS sequence"/>
</dbReference>
<evidence type="ECO:0000313" key="2">
    <source>
        <dbReference type="EMBL" id="CAF1427422.1"/>
    </source>
</evidence>
<sequence>MTILGTAFVSYYKIYPRNHPDVNKTSSTHEFHNNDSQNDTERSQKYMNQEDASNKTELNTNHDNTQNHEHKQTTNIDEPDHNSNNTEIDNPLLGSNSKLDANTDKAPQIEGNTNIAISISNEIEEIKRCLNNITNSLNKIEHPVETSELIFTQNKS</sequence>
<dbReference type="EMBL" id="CAJOBG010007425">
    <property type="protein sequence ID" value="CAF4216397.1"/>
    <property type="molecule type" value="Genomic_DNA"/>
</dbReference>
<feature type="compositionally biased region" description="Basic and acidic residues" evidence="1">
    <location>
        <begin position="23"/>
        <end position="44"/>
    </location>
</feature>
<evidence type="ECO:0000313" key="4">
    <source>
        <dbReference type="EMBL" id="CAF2154736.1"/>
    </source>
</evidence>
<dbReference type="EMBL" id="CAJNOV010010881">
    <property type="protein sequence ID" value="CAF1427422.1"/>
    <property type="molecule type" value="Genomic_DNA"/>
</dbReference>
<evidence type="ECO:0000313" key="5">
    <source>
        <dbReference type="EMBL" id="CAF2175919.1"/>
    </source>
</evidence>
<dbReference type="AlphaFoldDB" id="A0A820CJT3"/>
<dbReference type="Proteomes" id="UP000663856">
    <property type="component" value="Unassembled WGS sequence"/>
</dbReference>
<evidence type="ECO:0000313" key="6">
    <source>
        <dbReference type="EMBL" id="CAF4216397.1"/>
    </source>
</evidence>
<evidence type="ECO:0000313" key="9">
    <source>
        <dbReference type="EMBL" id="CAF5200219.1"/>
    </source>
</evidence>
<dbReference type="EMBL" id="CAJNRF010014078">
    <property type="protein sequence ID" value="CAF2154736.1"/>
    <property type="molecule type" value="Genomic_DNA"/>
</dbReference>
<dbReference type="EMBL" id="CAJOBI010330982">
    <property type="protein sequence ID" value="CAF5198437.1"/>
    <property type="molecule type" value="Genomic_DNA"/>
</dbReference>
<dbReference type="Proteomes" id="UP000681720">
    <property type="component" value="Unassembled WGS sequence"/>
</dbReference>
<dbReference type="Proteomes" id="UP000663855">
    <property type="component" value="Unassembled WGS sequence"/>
</dbReference>
<dbReference type="EMBL" id="CAJNOW010006086">
    <property type="protein sequence ID" value="CAF1474311.1"/>
    <property type="molecule type" value="Genomic_DNA"/>
</dbReference>
<feature type="compositionally biased region" description="Polar residues" evidence="1">
    <location>
        <begin position="45"/>
        <end position="64"/>
    </location>
</feature>